<proteinExistence type="inferred from homology"/>
<gene>
    <name evidence="8" type="ORF">Dda_6398</name>
</gene>
<dbReference type="PROSITE" id="PS00086">
    <property type="entry name" value="CYTOCHROME_P450"/>
    <property type="match status" value="1"/>
</dbReference>
<dbReference type="SUPFAM" id="SSF48264">
    <property type="entry name" value="Cytochrome P450"/>
    <property type="match status" value="1"/>
</dbReference>
<dbReference type="GO" id="GO:0005506">
    <property type="term" value="F:iron ion binding"/>
    <property type="evidence" value="ECO:0007669"/>
    <property type="project" value="InterPro"/>
</dbReference>
<protein>
    <submittedName>
        <fullName evidence="8">Cytochrome P450 monooxygenase sdnE</fullName>
    </submittedName>
</protein>
<dbReference type="AlphaFoldDB" id="A0AAD6ITR8"/>
<keyword evidence="7" id="KW-0560">Oxidoreductase</keyword>
<evidence type="ECO:0000256" key="3">
    <source>
        <dbReference type="ARBA" id="ARBA00022617"/>
    </source>
</evidence>
<dbReference type="PANTHER" id="PTHR24305:SF210">
    <property type="entry name" value="CYTOCHROME P450 MONOOXYGENASE ASQL-RELATED"/>
    <property type="match status" value="1"/>
</dbReference>
<dbReference type="InterPro" id="IPR001128">
    <property type="entry name" value="Cyt_P450"/>
</dbReference>
<evidence type="ECO:0000313" key="8">
    <source>
        <dbReference type="EMBL" id="KAJ6258358.1"/>
    </source>
</evidence>
<dbReference type="Pfam" id="PF00067">
    <property type="entry name" value="p450"/>
    <property type="match status" value="2"/>
</dbReference>
<evidence type="ECO:0000256" key="1">
    <source>
        <dbReference type="ARBA" id="ARBA00001971"/>
    </source>
</evidence>
<reference evidence="8" key="1">
    <citation type="submission" date="2023-01" db="EMBL/GenBank/DDBJ databases">
        <title>The chitinases involved in constricting ring structure development in the nematode-trapping fungus Drechslerella dactyloides.</title>
        <authorList>
            <person name="Wang R."/>
            <person name="Zhang L."/>
            <person name="Tang P."/>
            <person name="Li S."/>
            <person name="Liang L."/>
        </authorList>
    </citation>
    <scope>NUCLEOTIDE SEQUENCE</scope>
    <source>
        <strain evidence="8">YMF1.00031</strain>
    </source>
</reference>
<comment type="caution">
    <text evidence="8">The sequence shown here is derived from an EMBL/GenBank/DDBJ whole genome shotgun (WGS) entry which is preliminary data.</text>
</comment>
<dbReference type="Proteomes" id="UP001221413">
    <property type="component" value="Unassembled WGS sequence"/>
</dbReference>
<evidence type="ECO:0000256" key="5">
    <source>
        <dbReference type="ARBA" id="ARBA00023004"/>
    </source>
</evidence>
<dbReference type="GO" id="GO:0020037">
    <property type="term" value="F:heme binding"/>
    <property type="evidence" value="ECO:0007669"/>
    <property type="project" value="InterPro"/>
</dbReference>
<evidence type="ECO:0000256" key="7">
    <source>
        <dbReference type="RuleBase" id="RU000461"/>
    </source>
</evidence>
<dbReference type="GO" id="GO:0004497">
    <property type="term" value="F:monooxygenase activity"/>
    <property type="evidence" value="ECO:0007669"/>
    <property type="project" value="UniProtKB-KW"/>
</dbReference>
<comment type="similarity">
    <text evidence="2 7">Belongs to the cytochrome P450 family.</text>
</comment>
<evidence type="ECO:0000256" key="2">
    <source>
        <dbReference type="ARBA" id="ARBA00010617"/>
    </source>
</evidence>
<evidence type="ECO:0000256" key="4">
    <source>
        <dbReference type="ARBA" id="ARBA00022723"/>
    </source>
</evidence>
<dbReference type="PANTHER" id="PTHR24305">
    <property type="entry name" value="CYTOCHROME P450"/>
    <property type="match status" value="1"/>
</dbReference>
<evidence type="ECO:0000256" key="6">
    <source>
        <dbReference type="PIRSR" id="PIRSR602401-1"/>
    </source>
</evidence>
<evidence type="ECO:0000313" key="9">
    <source>
        <dbReference type="Proteomes" id="UP001221413"/>
    </source>
</evidence>
<keyword evidence="9" id="KW-1185">Reference proteome</keyword>
<dbReference type="InterPro" id="IPR017972">
    <property type="entry name" value="Cyt_P450_CS"/>
</dbReference>
<dbReference type="GO" id="GO:0016705">
    <property type="term" value="F:oxidoreductase activity, acting on paired donors, with incorporation or reduction of molecular oxygen"/>
    <property type="evidence" value="ECO:0007669"/>
    <property type="project" value="InterPro"/>
</dbReference>
<keyword evidence="7 8" id="KW-0503">Monooxygenase</keyword>
<name>A0AAD6ITR8_DREDA</name>
<feature type="binding site" description="axial binding residue" evidence="6">
    <location>
        <position position="166"/>
    </location>
    <ligand>
        <name>heme</name>
        <dbReference type="ChEBI" id="CHEBI:30413"/>
    </ligand>
    <ligandPart>
        <name>Fe</name>
        <dbReference type="ChEBI" id="CHEBI:18248"/>
    </ligandPart>
</feature>
<dbReference type="InterPro" id="IPR002401">
    <property type="entry name" value="Cyt_P450_E_grp-I"/>
</dbReference>
<sequence length="224" mass="24776">MKQVMSEQVDELIQDPTKARAKATHMTIFQALMEGGGSGSSVPLSRDILIGEGLTIVGAALETTSWILTSAVHQLCLNPLIQRRLHDELVRAFPRGGRDDIYEIELATCEKLPYLTAVIKETHRLTPGIPGRLPRVVPEGDRWLGMTADSLEEKYLVPFGKGSRSCLGMYLASAEIYITLAVLFRRFKFALHKDNEMTGAWVDHFMTTPDGQAALVVSAAEYDD</sequence>
<keyword evidence="5 6" id="KW-0408">Iron</keyword>
<comment type="cofactor">
    <cofactor evidence="1 6">
        <name>heme</name>
        <dbReference type="ChEBI" id="CHEBI:30413"/>
    </cofactor>
</comment>
<accession>A0AAD6ITR8</accession>
<dbReference type="Gene3D" id="1.10.630.10">
    <property type="entry name" value="Cytochrome P450"/>
    <property type="match status" value="2"/>
</dbReference>
<organism evidence="8 9">
    <name type="scientific">Drechslerella dactyloides</name>
    <name type="common">Nematode-trapping fungus</name>
    <name type="synonym">Arthrobotrys dactyloides</name>
    <dbReference type="NCBI Taxonomy" id="74499"/>
    <lineage>
        <taxon>Eukaryota</taxon>
        <taxon>Fungi</taxon>
        <taxon>Dikarya</taxon>
        <taxon>Ascomycota</taxon>
        <taxon>Pezizomycotina</taxon>
        <taxon>Orbiliomycetes</taxon>
        <taxon>Orbiliales</taxon>
        <taxon>Orbiliaceae</taxon>
        <taxon>Drechslerella</taxon>
    </lineage>
</organism>
<dbReference type="PRINTS" id="PR00463">
    <property type="entry name" value="EP450I"/>
</dbReference>
<dbReference type="EMBL" id="JAQGDS010000008">
    <property type="protein sequence ID" value="KAJ6258358.1"/>
    <property type="molecule type" value="Genomic_DNA"/>
</dbReference>
<dbReference type="InterPro" id="IPR050121">
    <property type="entry name" value="Cytochrome_P450_monoxygenase"/>
</dbReference>
<keyword evidence="4 6" id="KW-0479">Metal-binding</keyword>
<dbReference type="InterPro" id="IPR036396">
    <property type="entry name" value="Cyt_P450_sf"/>
</dbReference>
<dbReference type="PRINTS" id="PR00385">
    <property type="entry name" value="P450"/>
</dbReference>
<keyword evidence="3 6" id="KW-0349">Heme</keyword>